<feature type="transmembrane region" description="Helical" evidence="5">
    <location>
        <begin position="246"/>
        <end position="272"/>
    </location>
</feature>
<keyword evidence="8" id="KW-1185">Reference proteome</keyword>
<dbReference type="InterPro" id="IPR035906">
    <property type="entry name" value="MetI-like_sf"/>
</dbReference>
<feature type="domain" description="ABC transmembrane type-1" evidence="6">
    <location>
        <begin position="99"/>
        <end position="311"/>
    </location>
</feature>
<evidence type="ECO:0000256" key="1">
    <source>
        <dbReference type="ARBA" id="ARBA00004141"/>
    </source>
</evidence>
<feature type="transmembrane region" description="Helical" evidence="5">
    <location>
        <begin position="183"/>
        <end position="209"/>
    </location>
</feature>
<feature type="transmembrane region" description="Helical" evidence="5">
    <location>
        <begin position="101"/>
        <end position="126"/>
    </location>
</feature>
<reference evidence="7 8" key="1">
    <citation type="submission" date="2019-01" db="EMBL/GenBank/DDBJ databases">
        <title>Ktedonosporobacter rubrisoli SCAWS-G2.</title>
        <authorList>
            <person name="Huang Y."/>
            <person name="Yan B."/>
        </authorList>
    </citation>
    <scope>NUCLEOTIDE SEQUENCE [LARGE SCALE GENOMIC DNA]</scope>
    <source>
        <strain evidence="7 8">SCAWS-G2</strain>
    </source>
</reference>
<dbReference type="AlphaFoldDB" id="A0A4P6JX41"/>
<feature type="transmembrane region" description="Helical" evidence="5">
    <location>
        <begin position="9"/>
        <end position="29"/>
    </location>
</feature>
<keyword evidence="3 5" id="KW-1133">Transmembrane helix</keyword>
<dbReference type="GO" id="GO:0055085">
    <property type="term" value="P:transmembrane transport"/>
    <property type="evidence" value="ECO:0007669"/>
    <property type="project" value="InterPro"/>
</dbReference>
<dbReference type="PANTHER" id="PTHR43376:SF1">
    <property type="entry name" value="OLIGOPEPTIDE TRANSPORT SYSTEM PERMEASE PROTEIN"/>
    <property type="match status" value="1"/>
</dbReference>
<keyword evidence="2 5" id="KW-0812">Transmembrane</keyword>
<dbReference type="KEGG" id="kbs:EPA93_30470"/>
<evidence type="ECO:0000256" key="5">
    <source>
        <dbReference type="RuleBase" id="RU363032"/>
    </source>
</evidence>
<sequence length="327" mass="36300">MRHLLRRIGFYLVALWASITLNFLIPRLAPGDPASVLMARFQGKIQPEALHALQIEFGVTHEPLWTQYIQYLNQLIHGNLGLSITYFPQPVSAMIAQEIPWTIMLVGVSTIISFSLGTLLGMLIAWKRGSFFDTFFPPLLTFFSAIPYFWLALIALYVLGFMLNLFPVNGGYDLTVIPSWSLPFILSAIQHAILPAFTIVLSSIAGWMLGMRNMMVTTLSEDYVLLAEAKGLPTRRIMFSYAARNAILPSVTGFALSLGFVVGGALLTEIVFSYPGIGFALLQAVQNSDYALLQGIFLIIAIAVLGANFLADLLYFVLDPRVRQERN</sequence>
<gene>
    <name evidence="7" type="ORF">EPA93_30470</name>
</gene>
<dbReference type="EMBL" id="CP035758">
    <property type="protein sequence ID" value="QBD80075.1"/>
    <property type="molecule type" value="Genomic_DNA"/>
</dbReference>
<evidence type="ECO:0000256" key="3">
    <source>
        <dbReference type="ARBA" id="ARBA00022989"/>
    </source>
</evidence>
<dbReference type="GO" id="GO:0005886">
    <property type="term" value="C:plasma membrane"/>
    <property type="evidence" value="ECO:0007669"/>
    <property type="project" value="UniProtKB-SubCell"/>
</dbReference>
<dbReference type="RefSeq" id="WP_129891141.1">
    <property type="nucleotide sequence ID" value="NZ_CP035758.1"/>
</dbReference>
<evidence type="ECO:0000259" key="6">
    <source>
        <dbReference type="PROSITE" id="PS50928"/>
    </source>
</evidence>
<accession>A0A4P6JX41</accession>
<dbReference type="OrthoDB" id="9769919at2"/>
<evidence type="ECO:0000256" key="2">
    <source>
        <dbReference type="ARBA" id="ARBA00022692"/>
    </source>
</evidence>
<feature type="transmembrane region" description="Helical" evidence="5">
    <location>
        <begin position="292"/>
        <end position="318"/>
    </location>
</feature>
<evidence type="ECO:0000313" key="8">
    <source>
        <dbReference type="Proteomes" id="UP000290365"/>
    </source>
</evidence>
<comment type="subcellular location">
    <subcellularLocation>
        <location evidence="5">Cell membrane</location>
        <topology evidence="5">Multi-pass membrane protein</topology>
    </subcellularLocation>
    <subcellularLocation>
        <location evidence="1">Membrane</location>
        <topology evidence="1">Multi-pass membrane protein</topology>
    </subcellularLocation>
</comment>
<proteinExistence type="inferred from homology"/>
<dbReference type="Proteomes" id="UP000290365">
    <property type="component" value="Chromosome"/>
</dbReference>
<organism evidence="7 8">
    <name type="scientific">Ktedonosporobacter rubrisoli</name>
    <dbReference type="NCBI Taxonomy" id="2509675"/>
    <lineage>
        <taxon>Bacteria</taxon>
        <taxon>Bacillati</taxon>
        <taxon>Chloroflexota</taxon>
        <taxon>Ktedonobacteria</taxon>
        <taxon>Ktedonobacterales</taxon>
        <taxon>Ktedonosporobacteraceae</taxon>
        <taxon>Ktedonosporobacter</taxon>
    </lineage>
</organism>
<dbReference type="Pfam" id="PF00528">
    <property type="entry name" value="BPD_transp_1"/>
    <property type="match status" value="1"/>
</dbReference>
<comment type="similarity">
    <text evidence="5">Belongs to the binding-protein-dependent transport system permease family.</text>
</comment>
<protein>
    <submittedName>
        <fullName evidence="7">ABC transporter permease</fullName>
    </submittedName>
</protein>
<name>A0A4P6JX41_KTERU</name>
<dbReference type="SUPFAM" id="SSF161098">
    <property type="entry name" value="MetI-like"/>
    <property type="match status" value="1"/>
</dbReference>
<evidence type="ECO:0000256" key="4">
    <source>
        <dbReference type="ARBA" id="ARBA00023136"/>
    </source>
</evidence>
<evidence type="ECO:0000313" key="7">
    <source>
        <dbReference type="EMBL" id="QBD80075.1"/>
    </source>
</evidence>
<keyword evidence="4 5" id="KW-0472">Membrane</keyword>
<keyword evidence="5" id="KW-0813">Transport</keyword>
<dbReference type="Gene3D" id="1.10.3720.10">
    <property type="entry name" value="MetI-like"/>
    <property type="match status" value="1"/>
</dbReference>
<dbReference type="PANTHER" id="PTHR43376">
    <property type="entry name" value="OLIGOPEPTIDE TRANSPORT SYSTEM PERMEASE PROTEIN"/>
    <property type="match status" value="1"/>
</dbReference>
<feature type="transmembrane region" description="Helical" evidence="5">
    <location>
        <begin position="138"/>
        <end position="163"/>
    </location>
</feature>
<dbReference type="PROSITE" id="PS50928">
    <property type="entry name" value="ABC_TM1"/>
    <property type="match status" value="1"/>
</dbReference>
<dbReference type="CDD" id="cd06261">
    <property type="entry name" value="TM_PBP2"/>
    <property type="match status" value="1"/>
</dbReference>
<dbReference type="InterPro" id="IPR000515">
    <property type="entry name" value="MetI-like"/>
</dbReference>